<name>A0A4Z0M8U7_9GAMM</name>
<protein>
    <recommendedName>
        <fullName evidence="1">SnoaL-like domain-containing protein</fullName>
    </recommendedName>
</protein>
<dbReference type="AlphaFoldDB" id="A0A4Z0M8U7"/>
<dbReference type="InterPro" id="IPR032710">
    <property type="entry name" value="NTF2-like_dom_sf"/>
</dbReference>
<dbReference type="SUPFAM" id="SSF54427">
    <property type="entry name" value="NTF2-like"/>
    <property type="match status" value="1"/>
</dbReference>
<dbReference type="InterPro" id="IPR037401">
    <property type="entry name" value="SnoaL-like"/>
</dbReference>
<organism evidence="2 3">
    <name type="scientific">Mangrovimicrobium sediminis</name>
    <dbReference type="NCBI Taxonomy" id="2562682"/>
    <lineage>
        <taxon>Bacteria</taxon>
        <taxon>Pseudomonadati</taxon>
        <taxon>Pseudomonadota</taxon>
        <taxon>Gammaproteobacteria</taxon>
        <taxon>Cellvibrionales</taxon>
        <taxon>Halieaceae</taxon>
        <taxon>Mangrovimicrobium</taxon>
    </lineage>
</organism>
<dbReference type="RefSeq" id="WP_135440719.1">
    <property type="nucleotide sequence ID" value="NZ_SRLE01000001.1"/>
</dbReference>
<evidence type="ECO:0000259" key="1">
    <source>
        <dbReference type="Pfam" id="PF12680"/>
    </source>
</evidence>
<sequence>MNPEQRIAIVKDFLNKLGALEIEAACEHVAEDAVMLFPYLSQPGPYEGRQRIFEQFNSTLPAFWERMEFSYRQWYSCDDDTTVIGEFDSRAIQKGNTGTYANQYIAVFQFRGDKLTLIKEYFNPALLTVKI</sequence>
<keyword evidence="3" id="KW-1185">Reference proteome</keyword>
<reference evidence="2 3" key="1">
    <citation type="submission" date="2019-04" db="EMBL/GenBank/DDBJ databases">
        <title>Taxonomy of novel Haliea sp. from mangrove soil of West Coast of India.</title>
        <authorList>
            <person name="Verma A."/>
            <person name="Kumar P."/>
            <person name="Krishnamurthi S."/>
        </authorList>
    </citation>
    <scope>NUCLEOTIDE SEQUENCE [LARGE SCALE GENOMIC DNA]</scope>
    <source>
        <strain evidence="2 3">SAOS-164</strain>
    </source>
</reference>
<feature type="domain" description="SnoaL-like" evidence="1">
    <location>
        <begin position="10"/>
        <end position="116"/>
    </location>
</feature>
<gene>
    <name evidence="2" type="ORF">E4634_00920</name>
</gene>
<dbReference type="EMBL" id="SRLE01000001">
    <property type="protein sequence ID" value="TGD76142.1"/>
    <property type="molecule type" value="Genomic_DNA"/>
</dbReference>
<dbReference type="Pfam" id="PF12680">
    <property type="entry name" value="SnoaL_2"/>
    <property type="match status" value="1"/>
</dbReference>
<dbReference type="Gene3D" id="3.10.450.50">
    <property type="match status" value="1"/>
</dbReference>
<dbReference type="Proteomes" id="UP000298050">
    <property type="component" value="Unassembled WGS sequence"/>
</dbReference>
<evidence type="ECO:0000313" key="3">
    <source>
        <dbReference type="Proteomes" id="UP000298050"/>
    </source>
</evidence>
<dbReference type="OrthoDB" id="117900at2"/>
<evidence type="ECO:0000313" key="2">
    <source>
        <dbReference type="EMBL" id="TGD76142.1"/>
    </source>
</evidence>
<proteinExistence type="predicted"/>
<accession>A0A4Z0M8U7</accession>
<comment type="caution">
    <text evidence="2">The sequence shown here is derived from an EMBL/GenBank/DDBJ whole genome shotgun (WGS) entry which is preliminary data.</text>
</comment>